<name>A0AA40BDY2_9PEZI</name>
<accession>A0AA40BDY2</accession>
<proteinExistence type="predicted"/>
<evidence type="ECO:0000313" key="2">
    <source>
        <dbReference type="EMBL" id="KAK0732467.1"/>
    </source>
</evidence>
<dbReference type="Proteomes" id="UP001172159">
    <property type="component" value="Unassembled WGS sequence"/>
</dbReference>
<dbReference type="InterPro" id="IPR003615">
    <property type="entry name" value="HNH_nuc"/>
</dbReference>
<reference evidence="2" key="1">
    <citation type="submission" date="2023-06" db="EMBL/GenBank/DDBJ databases">
        <title>Genome-scale phylogeny and comparative genomics of the fungal order Sordariales.</title>
        <authorList>
            <consortium name="Lawrence Berkeley National Laboratory"/>
            <person name="Hensen N."/>
            <person name="Bonometti L."/>
            <person name="Westerberg I."/>
            <person name="Brannstrom I.O."/>
            <person name="Guillou S."/>
            <person name="Cros-Aarteil S."/>
            <person name="Calhoun S."/>
            <person name="Haridas S."/>
            <person name="Kuo A."/>
            <person name="Mondo S."/>
            <person name="Pangilinan J."/>
            <person name="Riley R."/>
            <person name="Labutti K."/>
            <person name="Andreopoulos B."/>
            <person name="Lipzen A."/>
            <person name="Chen C."/>
            <person name="Yanf M."/>
            <person name="Daum C."/>
            <person name="Ng V."/>
            <person name="Clum A."/>
            <person name="Steindorff A."/>
            <person name="Ohm R."/>
            <person name="Martin F."/>
            <person name="Silar P."/>
            <person name="Natvig D."/>
            <person name="Lalanne C."/>
            <person name="Gautier V."/>
            <person name="Ament-Velasquez S.L."/>
            <person name="Kruys A."/>
            <person name="Hutchinson M.I."/>
            <person name="Powell A.J."/>
            <person name="Barry K."/>
            <person name="Miller A.N."/>
            <person name="Grigoriev I.V."/>
            <person name="Debuchy R."/>
            <person name="Gladieux P."/>
            <person name="Thoren M.H."/>
            <person name="Johannesson H."/>
        </authorList>
    </citation>
    <scope>NUCLEOTIDE SEQUENCE</scope>
    <source>
        <strain evidence="2">CBS 540.89</strain>
    </source>
</reference>
<gene>
    <name evidence="2" type="ORF">B0T21DRAFT_452061</name>
</gene>
<evidence type="ECO:0000259" key="1">
    <source>
        <dbReference type="Pfam" id="PF13391"/>
    </source>
</evidence>
<evidence type="ECO:0000313" key="3">
    <source>
        <dbReference type="Proteomes" id="UP001172159"/>
    </source>
</evidence>
<dbReference type="AlphaFoldDB" id="A0AA40BDY2"/>
<comment type="caution">
    <text evidence="2">The sequence shown here is derived from an EMBL/GenBank/DDBJ whole genome shotgun (WGS) entry which is preliminary data.</text>
</comment>
<sequence length="387" mass="43621">MDSARQSSLEGIISSSSPPLWNIDQRAQGQARFYRIIQHFETVASNDDCNGQYNQPKLVRLTYDHARSEASKDMFLQAFFHLAELPIEGEHEIDLNDDSKRLGSVVSEFADYLFDNLFLPLRASSVKTPQLSPLIHSAVLRAQGGAGVQHFVGTPERVAGLRGDCLIRDRYRCVISRRFEIQEAAKRLKEAREAGREATDNDGNLLRAESQFEFLEVAHILPHSLTKTDKDAELHPSKKAALHILNMFDNGMIHLIEGSDIDRPRNAITLIHSLHGLFGSFDIFFEPIPEKENTYRIQSFLDPLLVRDLPVVRTLFLTEDRNIEPPSLRLLALHSAIGHILHLSGAGEYIDSILRDAEWKDTSADGSTQLGHLVSLKLHGWLDQEVH</sequence>
<organism evidence="2 3">
    <name type="scientific">Apiosordaria backusii</name>
    <dbReference type="NCBI Taxonomy" id="314023"/>
    <lineage>
        <taxon>Eukaryota</taxon>
        <taxon>Fungi</taxon>
        <taxon>Dikarya</taxon>
        <taxon>Ascomycota</taxon>
        <taxon>Pezizomycotina</taxon>
        <taxon>Sordariomycetes</taxon>
        <taxon>Sordariomycetidae</taxon>
        <taxon>Sordariales</taxon>
        <taxon>Lasiosphaeriaceae</taxon>
        <taxon>Apiosordaria</taxon>
    </lineage>
</organism>
<keyword evidence="3" id="KW-1185">Reference proteome</keyword>
<protein>
    <recommendedName>
        <fullName evidence="1">HNH nuclease domain-containing protein</fullName>
    </recommendedName>
</protein>
<feature type="domain" description="HNH nuclease" evidence="1">
    <location>
        <begin position="212"/>
        <end position="286"/>
    </location>
</feature>
<dbReference type="EMBL" id="JAUKTV010000008">
    <property type="protein sequence ID" value="KAK0732467.1"/>
    <property type="molecule type" value="Genomic_DNA"/>
</dbReference>
<dbReference type="Pfam" id="PF13391">
    <property type="entry name" value="HNH_2"/>
    <property type="match status" value="1"/>
</dbReference>